<evidence type="ECO:0000256" key="1">
    <source>
        <dbReference type="SAM" id="Phobius"/>
    </source>
</evidence>
<dbReference type="Pfam" id="PF14476">
    <property type="entry name" value="Chloroplast_duf"/>
    <property type="match status" value="1"/>
</dbReference>
<dbReference type="AlphaFoldDB" id="A0A6A1W9C3"/>
<dbReference type="Proteomes" id="UP000516437">
    <property type="component" value="Chromosome 2"/>
</dbReference>
<evidence type="ECO:0000313" key="3">
    <source>
        <dbReference type="Proteomes" id="UP000516437"/>
    </source>
</evidence>
<evidence type="ECO:0000313" key="2">
    <source>
        <dbReference type="EMBL" id="KAB1221821.1"/>
    </source>
</evidence>
<sequence>MHINIGEQRDNWNTLLLNSINMMTLTAATMAGAAAIGGTGTSLLALKLSSTLLYSAVAGMSLVMNKIQQSQLAEEQRNAARLFKQLRSQIHTMLALGTPSTEDVKDVIERVLALDKAYPLPLLGAMLEKFPHKFEPAVWWPSIQLQKQHKLRERNQLEKNGWSEELEVEMREIMEVVKTKDSEDYERLGNLVLKINKILAISGPLLTGIAAVGSACVGNGSWPVIVAVAAGALATTVNAFQHGGQVGMVFEMYRTTGGFFRLLQETIEATLEERDSEKRENGQLFEMKLALKLGRSLSQLRDLARKSASSCLDGTAIDEFASKLF</sequence>
<dbReference type="InterPro" id="IPR027949">
    <property type="entry name" value="Chloroplast_duf"/>
</dbReference>
<comment type="caution">
    <text evidence="2">The sequence shown here is derived from an EMBL/GenBank/DDBJ whole genome shotgun (WGS) entry which is preliminary data.</text>
</comment>
<name>A0A6A1W9C3_9ROSI</name>
<proteinExistence type="predicted"/>
<dbReference type="EMBL" id="RXIC02000020">
    <property type="protein sequence ID" value="KAB1221821.1"/>
    <property type="molecule type" value="Genomic_DNA"/>
</dbReference>
<keyword evidence="1" id="KW-1133">Transmembrane helix</keyword>
<dbReference type="OrthoDB" id="1897643at2759"/>
<protein>
    <recommendedName>
        <fullName evidence="4">F-box protein</fullName>
    </recommendedName>
</protein>
<dbReference type="PANTHER" id="PTHR33358:SF12">
    <property type="entry name" value="F-BOX PROTEIN WITH A DOMAIN PROTEIN"/>
    <property type="match status" value="1"/>
</dbReference>
<feature type="transmembrane region" description="Helical" evidence="1">
    <location>
        <begin position="12"/>
        <end position="36"/>
    </location>
</feature>
<accession>A0A6A1W9C3</accession>
<keyword evidence="1" id="KW-0812">Transmembrane</keyword>
<keyword evidence="3" id="KW-1185">Reference proteome</keyword>
<gene>
    <name evidence="2" type="ORF">CJ030_MR2G025905</name>
</gene>
<evidence type="ECO:0008006" key="4">
    <source>
        <dbReference type="Google" id="ProtNLM"/>
    </source>
</evidence>
<reference evidence="2 3" key="1">
    <citation type="journal article" date="2019" name="Plant Biotechnol. J.">
        <title>The red bayberry genome and genetic basis of sex determination.</title>
        <authorList>
            <person name="Jia H.M."/>
            <person name="Jia H.J."/>
            <person name="Cai Q.L."/>
            <person name="Wang Y."/>
            <person name="Zhao H.B."/>
            <person name="Yang W.F."/>
            <person name="Wang G.Y."/>
            <person name="Li Y.H."/>
            <person name="Zhan D.L."/>
            <person name="Shen Y.T."/>
            <person name="Niu Q.F."/>
            <person name="Chang L."/>
            <person name="Qiu J."/>
            <person name="Zhao L."/>
            <person name="Xie H.B."/>
            <person name="Fu W.Y."/>
            <person name="Jin J."/>
            <person name="Li X.W."/>
            <person name="Jiao Y."/>
            <person name="Zhou C.C."/>
            <person name="Tu T."/>
            <person name="Chai C.Y."/>
            <person name="Gao J.L."/>
            <person name="Fan L.J."/>
            <person name="van de Weg E."/>
            <person name="Wang J.Y."/>
            <person name="Gao Z.S."/>
        </authorList>
    </citation>
    <scope>NUCLEOTIDE SEQUENCE [LARGE SCALE GENOMIC DNA]</scope>
    <source>
        <tissue evidence="2">Leaves</tissue>
    </source>
</reference>
<organism evidence="2 3">
    <name type="scientific">Morella rubra</name>
    <name type="common">Chinese bayberry</name>
    <dbReference type="NCBI Taxonomy" id="262757"/>
    <lineage>
        <taxon>Eukaryota</taxon>
        <taxon>Viridiplantae</taxon>
        <taxon>Streptophyta</taxon>
        <taxon>Embryophyta</taxon>
        <taxon>Tracheophyta</taxon>
        <taxon>Spermatophyta</taxon>
        <taxon>Magnoliopsida</taxon>
        <taxon>eudicotyledons</taxon>
        <taxon>Gunneridae</taxon>
        <taxon>Pentapetalae</taxon>
        <taxon>rosids</taxon>
        <taxon>fabids</taxon>
        <taxon>Fagales</taxon>
        <taxon>Myricaceae</taxon>
        <taxon>Morella</taxon>
    </lineage>
</organism>
<keyword evidence="1" id="KW-0472">Membrane</keyword>
<dbReference type="PANTHER" id="PTHR33358">
    <property type="entry name" value="F-BOX PROTEIN WITH A DOMAIN PROTEIN"/>
    <property type="match status" value="1"/>
</dbReference>